<accession>A0A0D6P3L9</accession>
<evidence type="ECO:0000313" key="2">
    <source>
        <dbReference type="Proteomes" id="UP000032680"/>
    </source>
</evidence>
<comment type="caution">
    <text evidence="1">The sequence shown here is derived from an EMBL/GenBank/DDBJ whole genome shotgun (WGS) entry which is preliminary data.</text>
</comment>
<dbReference type="Proteomes" id="UP000032680">
    <property type="component" value="Unassembled WGS sequence"/>
</dbReference>
<name>A0A0D6P3L9_9PROT</name>
<reference evidence="1 2" key="1">
    <citation type="submission" date="2012-11" db="EMBL/GenBank/DDBJ databases">
        <title>Whole genome sequence of Acidisphaera rubrifaciens HS-AP3.</title>
        <authorList>
            <person name="Azuma Y."/>
            <person name="Higashiura N."/>
            <person name="Hirakawa H."/>
            <person name="Matsushita K."/>
        </authorList>
    </citation>
    <scope>NUCLEOTIDE SEQUENCE [LARGE SCALE GENOMIC DNA]</scope>
    <source>
        <strain evidence="1 2">HS-AP3</strain>
    </source>
</reference>
<evidence type="ECO:0008006" key="3">
    <source>
        <dbReference type="Google" id="ProtNLM"/>
    </source>
</evidence>
<protein>
    <recommendedName>
        <fullName evidence="3">LysM domain-containing protein</fullName>
    </recommendedName>
</protein>
<dbReference type="OrthoDB" id="8453045at2"/>
<sequence length="61" mass="6216">MQTITVAGGNLFQIAAQYLGDATQWIRIAQLNGLADPVLSGVVTLTIPQPNPLAGGGVVGQ</sequence>
<dbReference type="EMBL" id="BANB01000086">
    <property type="protein sequence ID" value="GAN76355.1"/>
    <property type="molecule type" value="Genomic_DNA"/>
</dbReference>
<organism evidence="1 2">
    <name type="scientific">Acidisphaera rubrifaciens HS-AP3</name>
    <dbReference type="NCBI Taxonomy" id="1231350"/>
    <lineage>
        <taxon>Bacteria</taxon>
        <taxon>Pseudomonadati</taxon>
        <taxon>Pseudomonadota</taxon>
        <taxon>Alphaproteobacteria</taxon>
        <taxon>Acetobacterales</taxon>
        <taxon>Acetobacteraceae</taxon>
        <taxon>Acidisphaera</taxon>
    </lineage>
</organism>
<gene>
    <name evidence="1" type="ORF">Asru_0086_31</name>
</gene>
<proteinExistence type="predicted"/>
<dbReference type="AlphaFoldDB" id="A0A0D6P3L9"/>
<dbReference type="RefSeq" id="WP_048860159.1">
    <property type="nucleotide sequence ID" value="NZ_BANB01000086.1"/>
</dbReference>
<evidence type="ECO:0000313" key="1">
    <source>
        <dbReference type="EMBL" id="GAN76355.1"/>
    </source>
</evidence>
<keyword evidence="2" id="KW-1185">Reference proteome</keyword>